<dbReference type="InterPro" id="IPR036322">
    <property type="entry name" value="WD40_repeat_dom_sf"/>
</dbReference>
<feature type="repeat" description="WD" evidence="4">
    <location>
        <begin position="211"/>
        <end position="253"/>
    </location>
</feature>
<comment type="similarity">
    <text evidence="1">Belongs to the WD repeat EIPR1 family.</text>
</comment>
<dbReference type="Gene3D" id="2.130.10.10">
    <property type="entry name" value="YVTN repeat-like/Quinoprotein amine dehydrogenase"/>
    <property type="match status" value="1"/>
</dbReference>
<name>A0A8D8VYU6_9HEMI</name>
<evidence type="ECO:0000259" key="6">
    <source>
        <dbReference type="Pfam" id="PF23609"/>
    </source>
</evidence>
<dbReference type="Pfam" id="PF23609">
    <property type="entry name" value="Beta-prop_EIPR1"/>
    <property type="match status" value="1"/>
</dbReference>
<evidence type="ECO:0000313" key="7">
    <source>
        <dbReference type="EMBL" id="CAG6640813.1"/>
    </source>
</evidence>
<organism evidence="7">
    <name type="scientific">Cacopsylla melanoneura</name>
    <dbReference type="NCBI Taxonomy" id="428564"/>
    <lineage>
        <taxon>Eukaryota</taxon>
        <taxon>Metazoa</taxon>
        <taxon>Ecdysozoa</taxon>
        <taxon>Arthropoda</taxon>
        <taxon>Hexapoda</taxon>
        <taxon>Insecta</taxon>
        <taxon>Pterygota</taxon>
        <taxon>Neoptera</taxon>
        <taxon>Paraneoptera</taxon>
        <taxon>Hemiptera</taxon>
        <taxon>Sternorrhyncha</taxon>
        <taxon>Psylloidea</taxon>
        <taxon>Psyllidae</taxon>
        <taxon>Psyllinae</taxon>
        <taxon>Cacopsylla</taxon>
    </lineage>
</organism>
<accession>A0A8D8VYU6</accession>
<dbReference type="InterPro" id="IPR001680">
    <property type="entry name" value="WD40_rpt"/>
</dbReference>
<dbReference type="GO" id="GO:0016567">
    <property type="term" value="P:protein ubiquitination"/>
    <property type="evidence" value="ECO:0007669"/>
    <property type="project" value="TreeGrafter"/>
</dbReference>
<evidence type="ECO:0000256" key="1">
    <source>
        <dbReference type="ARBA" id="ARBA00005672"/>
    </source>
</evidence>
<dbReference type="EMBL" id="HBUF01353326">
    <property type="protein sequence ID" value="CAG6715580.1"/>
    <property type="molecule type" value="Transcribed_RNA"/>
</dbReference>
<sequence>MPDNSSIIYGLEFQVRALSAVVAETETTKFLIGTQSTKMTNNQVHLIHLDEDDNLSSQIYQHKDGEIWSLASSPHDSSLLSTVFNSLTPDLNCVMGASLWKIPDIPSDTTSGLEPVLTLDTQSHGAEVKVCCFHPVEKNKVGTVVDNKVLIQDILANTLVSSIVLERKGQPKFTTGKWNPQNNSSQFVGVDDTNIRGWDLRTPSKCAWSIEGAHSQLIRDLDLNPNKQYIVASCGDDGKSKFWDLRSPSVPLVCRSDHSHWIWNIRYNHYHDQLVATASSDTRVLVTCLQSISSEPTPSTPHTPSNESSPPSIPEHTPSKETDTGDRVIARFDQHEESVYCVEWSGADPWTLASLSYDGRLLINRVPKAEKYKILALD</sequence>
<dbReference type="EMBL" id="HBUF01114148">
    <property type="protein sequence ID" value="CAG6640812.1"/>
    <property type="molecule type" value="Transcribed_RNA"/>
</dbReference>
<dbReference type="InterPro" id="IPR019775">
    <property type="entry name" value="WD40_repeat_CS"/>
</dbReference>
<dbReference type="SMART" id="SM00320">
    <property type="entry name" value="WD40"/>
    <property type="match status" value="5"/>
</dbReference>
<keyword evidence="2 4" id="KW-0853">WD repeat</keyword>
<evidence type="ECO:0000256" key="4">
    <source>
        <dbReference type="PROSITE-ProRule" id="PRU00221"/>
    </source>
</evidence>
<dbReference type="EMBL" id="HBUF01114149">
    <property type="protein sequence ID" value="CAG6640813.1"/>
    <property type="molecule type" value="Transcribed_RNA"/>
</dbReference>
<reference evidence="7" key="1">
    <citation type="submission" date="2021-05" db="EMBL/GenBank/DDBJ databases">
        <authorList>
            <person name="Alioto T."/>
            <person name="Alioto T."/>
            <person name="Gomez Garrido J."/>
        </authorList>
    </citation>
    <scope>NUCLEOTIDE SEQUENCE</scope>
</reference>
<keyword evidence="3" id="KW-0677">Repeat</keyword>
<dbReference type="SUPFAM" id="SSF50978">
    <property type="entry name" value="WD40 repeat-like"/>
    <property type="match status" value="1"/>
</dbReference>
<feature type="region of interest" description="Disordered" evidence="5">
    <location>
        <begin position="293"/>
        <end position="325"/>
    </location>
</feature>
<dbReference type="InterPro" id="IPR040323">
    <property type="entry name" value="EIPR1"/>
</dbReference>
<dbReference type="FunFam" id="2.130.10.10:FF:000732">
    <property type="entry name" value="EARP-interacting protein homolog"/>
    <property type="match status" value="1"/>
</dbReference>
<dbReference type="InterPro" id="IPR015943">
    <property type="entry name" value="WD40/YVTN_repeat-like_dom_sf"/>
</dbReference>
<dbReference type="EMBL" id="HBUF01114150">
    <property type="protein sequence ID" value="CAG6640814.1"/>
    <property type="molecule type" value="Transcribed_RNA"/>
</dbReference>
<evidence type="ECO:0000256" key="3">
    <source>
        <dbReference type="ARBA" id="ARBA00022737"/>
    </source>
</evidence>
<protein>
    <submittedName>
        <fullName evidence="7">Protein TSSC1</fullName>
    </submittedName>
</protein>
<feature type="domain" description="EIPR1-like beta-propeller" evidence="6">
    <location>
        <begin position="5"/>
        <end position="284"/>
    </location>
</feature>
<dbReference type="PROSITE" id="PS50082">
    <property type="entry name" value="WD_REPEATS_2"/>
    <property type="match status" value="1"/>
</dbReference>
<evidence type="ECO:0000256" key="5">
    <source>
        <dbReference type="SAM" id="MobiDB-lite"/>
    </source>
</evidence>
<dbReference type="EMBL" id="HBUF01353328">
    <property type="protein sequence ID" value="CAG6715582.1"/>
    <property type="molecule type" value="Transcribed_RNA"/>
</dbReference>
<feature type="compositionally biased region" description="Low complexity" evidence="5">
    <location>
        <begin position="293"/>
        <end position="310"/>
    </location>
</feature>
<evidence type="ECO:0000256" key="2">
    <source>
        <dbReference type="ARBA" id="ARBA00022574"/>
    </source>
</evidence>
<dbReference type="Pfam" id="PF00400">
    <property type="entry name" value="WD40"/>
    <property type="match status" value="1"/>
</dbReference>
<dbReference type="EMBL" id="HBUF01286735">
    <property type="protein sequence ID" value="CAG6688403.1"/>
    <property type="molecule type" value="Transcribed_RNA"/>
</dbReference>
<dbReference type="AlphaFoldDB" id="A0A8D8VYU6"/>
<proteinExistence type="inferred from homology"/>
<dbReference type="PANTHER" id="PTHR14205:SF15">
    <property type="entry name" value="EARP AND GARP COMPLEX-INTERACTING PROTEIN 1"/>
    <property type="match status" value="1"/>
</dbReference>
<dbReference type="InterPro" id="IPR059104">
    <property type="entry name" value="Beta-prop_EIPR1-like"/>
</dbReference>
<dbReference type="PROSITE" id="PS00678">
    <property type="entry name" value="WD_REPEATS_1"/>
    <property type="match status" value="1"/>
</dbReference>
<dbReference type="PANTHER" id="PTHR14205">
    <property type="entry name" value="WD-REPEAT PROTEIN"/>
    <property type="match status" value="1"/>
</dbReference>